<dbReference type="Proteomes" id="UP000070377">
    <property type="component" value="Unassembled WGS sequence"/>
</dbReference>
<name>A0A139N480_STRCR</name>
<sequence length="151" mass="16876">MLGKEQLLTVHGVDDHIALRNPESRLDRVKEPAADPFLDDNAVHHDLDIVLLALGQLRNLGHIVNLAVHAHPDIAVFLNLVKNRLVLALFLADDRRQDLQPLTLRQLQDLVDNLLDRGSCDGTVTIDTVRRSDTRVEQTQVVIDFGSCSHC</sequence>
<comment type="caution">
    <text evidence="1">The sequence shown here is derived from an EMBL/GenBank/DDBJ whole genome shotgun (WGS) entry which is preliminary data.</text>
</comment>
<evidence type="ECO:0000313" key="2">
    <source>
        <dbReference type="Proteomes" id="UP000070377"/>
    </source>
</evidence>
<organism evidence="1 2">
    <name type="scientific">Streptococcus cristatus</name>
    <dbReference type="NCBI Taxonomy" id="45634"/>
    <lineage>
        <taxon>Bacteria</taxon>
        <taxon>Bacillati</taxon>
        <taxon>Bacillota</taxon>
        <taxon>Bacilli</taxon>
        <taxon>Lactobacillales</taxon>
        <taxon>Streptococcaceae</taxon>
        <taxon>Streptococcus</taxon>
    </lineage>
</organism>
<proteinExistence type="predicted"/>
<evidence type="ECO:0000313" key="1">
    <source>
        <dbReference type="EMBL" id="KXT70839.1"/>
    </source>
</evidence>
<gene>
    <name evidence="1" type="ORF">SCRDD08_00433</name>
</gene>
<dbReference type="AlphaFoldDB" id="A0A139N480"/>
<accession>A0A139N480</accession>
<reference evidence="1 2" key="1">
    <citation type="submission" date="2016-01" db="EMBL/GenBank/DDBJ databases">
        <title>Highly variable Streptococcus oralis are common among viridans streptococci isolated from primates.</title>
        <authorList>
            <person name="Denapaite D."/>
            <person name="Rieger M."/>
            <person name="Koendgen S."/>
            <person name="Brueckner R."/>
            <person name="Ochigava I."/>
            <person name="Kappeler P."/>
            <person name="Maetz-Rensing K."/>
            <person name="Leendertz F."/>
            <person name="Hakenbeck R."/>
        </authorList>
    </citation>
    <scope>NUCLEOTIDE SEQUENCE [LARGE SCALE GENOMIC DNA]</scope>
    <source>
        <strain evidence="1 2">DD08</strain>
    </source>
</reference>
<dbReference type="EMBL" id="LQRD01000019">
    <property type="protein sequence ID" value="KXT70839.1"/>
    <property type="molecule type" value="Genomic_DNA"/>
</dbReference>
<protein>
    <submittedName>
        <fullName evidence="1">Uncharacterized protein</fullName>
    </submittedName>
</protein>